<accession>A0ABX1JHC2</accession>
<feature type="transmembrane region" description="Helical" evidence="1">
    <location>
        <begin position="12"/>
        <end position="33"/>
    </location>
</feature>
<evidence type="ECO:0000313" key="2">
    <source>
        <dbReference type="EMBL" id="NKQ58175.1"/>
    </source>
</evidence>
<evidence type="ECO:0000313" key="3">
    <source>
        <dbReference type="Proteomes" id="UP000715441"/>
    </source>
</evidence>
<reference evidence="2 3" key="1">
    <citation type="submission" date="2020-04" db="EMBL/GenBank/DDBJ databases">
        <title>Novel species.</title>
        <authorList>
            <person name="Teo W.F.A."/>
            <person name="Lipun K."/>
            <person name="Srisuk N."/>
            <person name="Duangmal K."/>
        </authorList>
    </citation>
    <scope>NUCLEOTIDE SEQUENCE [LARGE SCALE GENOMIC DNA]</scope>
    <source>
        <strain evidence="2 3">K13G38</strain>
    </source>
</reference>
<keyword evidence="3" id="KW-1185">Reference proteome</keyword>
<keyword evidence="1" id="KW-1133">Transmembrane helix</keyword>
<proteinExistence type="predicted"/>
<comment type="caution">
    <text evidence="2">The sequence shown here is derived from an EMBL/GenBank/DDBJ whole genome shotgun (WGS) entry which is preliminary data.</text>
</comment>
<dbReference type="Proteomes" id="UP000715441">
    <property type="component" value="Unassembled WGS sequence"/>
</dbReference>
<gene>
    <name evidence="2" type="ORF">HFP15_35485</name>
</gene>
<protein>
    <submittedName>
        <fullName evidence="2">Uncharacterized protein</fullName>
    </submittedName>
</protein>
<dbReference type="EMBL" id="JAAXLS010000050">
    <property type="protein sequence ID" value="NKQ58175.1"/>
    <property type="molecule type" value="Genomic_DNA"/>
</dbReference>
<sequence length="61" mass="6821">METVLTVLLVRFGIIAAALVVLGLGVLGVVLVLRRHGRGEQARRLVEFAARQAAETRRWRR</sequence>
<name>A0ABX1JHC2_9PSEU</name>
<dbReference type="RefSeq" id="WP_168521755.1">
    <property type="nucleotide sequence ID" value="NZ_JAAXLS010000050.1"/>
</dbReference>
<organism evidence="2 3">
    <name type="scientific">Amycolatopsis acididurans</name>
    <dbReference type="NCBI Taxonomy" id="2724524"/>
    <lineage>
        <taxon>Bacteria</taxon>
        <taxon>Bacillati</taxon>
        <taxon>Actinomycetota</taxon>
        <taxon>Actinomycetes</taxon>
        <taxon>Pseudonocardiales</taxon>
        <taxon>Pseudonocardiaceae</taxon>
        <taxon>Amycolatopsis</taxon>
    </lineage>
</organism>
<keyword evidence="1" id="KW-0812">Transmembrane</keyword>
<evidence type="ECO:0000256" key="1">
    <source>
        <dbReference type="SAM" id="Phobius"/>
    </source>
</evidence>
<keyword evidence="1" id="KW-0472">Membrane</keyword>